<dbReference type="NCBIfam" id="NF033153">
    <property type="entry name" value="phage_ICD_like"/>
    <property type="match status" value="1"/>
</dbReference>
<evidence type="ECO:0000313" key="2">
    <source>
        <dbReference type="Proteomes" id="UP000029447"/>
    </source>
</evidence>
<organism evidence="1 2">
    <name type="scientific">Pectobacterium odoriferum</name>
    <dbReference type="NCBI Taxonomy" id="78398"/>
    <lineage>
        <taxon>Bacteria</taxon>
        <taxon>Pseudomonadati</taxon>
        <taxon>Pseudomonadota</taxon>
        <taxon>Gammaproteobacteria</taxon>
        <taxon>Enterobacterales</taxon>
        <taxon>Pectobacteriaceae</taxon>
        <taxon>Pectobacterium</taxon>
    </lineage>
</organism>
<name>A0ABR4VSJ3_9GAMM</name>
<gene>
    <name evidence="1" type="ORF">KU75_06475</name>
</gene>
<comment type="caution">
    <text evidence="1">The sequence shown here is derived from an EMBL/GenBank/DDBJ whole genome shotgun (WGS) entry which is preliminary data.</text>
</comment>
<keyword evidence="2" id="KW-1185">Reference proteome</keyword>
<dbReference type="EMBL" id="JQOF01000004">
    <property type="protein sequence ID" value="KGA42350.1"/>
    <property type="molecule type" value="Genomic_DNA"/>
</dbReference>
<reference evidence="1 2" key="1">
    <citation type="submission" date="2014-08" db="EMBL/GenBank/DDBJ databases">
        <title>Genome sequences of NCPPB Pectobacterium isolates.</title>
        <authorList>
            <person name="Glover R.H."/>
            <person name="Sapp M."/>
            <person name="Elphinstone J."/>
        </authorList>
    </citation>
    <scope>NUCLEOTIDE SEQUENCE [LARGE SCALE GENOMIC DNA]</scope>
    <source>
        <strain evidence="1 2">NCPPB3841</strain>
    </source>
</reference>
<evidence type="ECO:0000313" key="1">
    <source>
        <dbReference type="EMBL" id="KGA42350.1"/>
    </source>
</evidence>
<sequence>MATTLTPSYPQYIWLFLAVRRADTSDMPHREQVTAPDYHTARRLMARHFIAAFAGRLPIREVTHV</sequence>
<dbReference type="RefSeq" id="WP_044204131.1">
    <property type="nucleotide sequence ID" value="NZ_JQOF01000004.1"/>
</dbReference>
<accession>A0ABR4VSJ3</accession>
<proteinExistence type="predicted"/>
<dbReference type="Proteomes" id="UP000029447">
    <property type="component" value="Unassembled WGS sequence"/>
</dbReference>
<protein>
    <submittedName>
        <fullName evidence="1">Repressor</fullName>
    </submittedName>
</protein>